<gene>
    <name evidence="1" type="ORF">C5167_036795</name>
</gene>
<dbReference type="EMBL" id="CM010715">
    <property type="protein sequence ID" value="RZC43847.1"/>
    <property type="molecule type" value="Genomic_DNA"/>
</dbReference>
<dbReference type="Gramene" id="RZC43847">
    <property type="protein sequence ID" value="RZC43847"/>
    <property type="gene ID" value="C5167_036795"/>
</dbReference>
<sequence>MMELSASVDFSEKTRGRKVLRKAMDKSGALDLRIEIYKPIDKSNGYIFAAIFEFASLETTEFSSIEGTNGGAEMLLAVCQFSTAKRLREWY</sequence>
<dbReference type="AlphaFoldDB" id="A0A4Y7I4P5"/>
<organism evidence="1 2">
    <name type="scientific">Papaver somniferum</name>
    <name type="common">Opium poppy</name>
    <dbReference type="NCBI Taxonomy" id="3469"/>
    <lineage>
        <taxon>Eukaryota</taxon>
        <taxon>Viridiplantae</taxon>
        <taxon>Streptophyta</taxon>
        <taxon>Embryophyta</taxon>
        <taxon>Tracheophyta</taxon>
        <taxon>Spermatophyta</taxon>
        <taxon>Magnoliopsida</taxon>
        <taxon>Ranunculales</taxon>
        <taxon>Papaveraceae</taxon>
        <taxon>Papaveroideae</taxon>
        <taxon>Papaver</taxon>
    </lineage>
</organism>
<proteinExistence type="predicted"/>
<accession>A0A4Y7I4P5</accession>
<name>A0A4Y7I4P5_PAPSO</name>
<evidence type="ECO:0000313" key="1">
    <source>
        <dbReference type="EMBL" id="RZC43847.1"/>
    </source>
</evidence>
<evidence type="ECO:0000313" key="2">
    <source>
        <dbReference type="Proteomes" id="UP000316621"/>
    </source>
</evidence>
<reference evidence="1 2" key="1">
    <citation type="journal article" date="2018" name="Science">
        <title>The opium poppy genome and morphinan production.</title>
        <authorList>
            <person name="Guo L."/>
            <person name="Winzer T."/>
            <person name="Yang X."/>
            <person name="Li Y."/>
            <person name="Ning Z."/>
            <person name="He Z."/>
            <person name="Teodor R."/>
            <person name="Lu Y."/>
            <person name="Bowser T.A."/>
            <person name="Graham I.A."/>
            <person name="Ye K."/>
        </authorList>
    </citation>
    <scope>NUCLEOTIDE SEQUENCE [LARGE SCALE GENOMIC DNA]</scope>
    <source>
        <strain evidence="2">cv. HN1</strain>
        <tissue evidence="1">Leaves</tissue>
    </source>
</reference>
<keyword evidence="2" id="KW-1185">Reference proteome</keyword>
<dbReference type="Proteomes" id="UP000316621">
    <property type="component" value="Chromosome 1"/>
</dbReference>
<protein>
    <submittedName>
        <fullName evidence="1">Uncharacterized protein</fullName>
    </submittedName>
</protein>